<dbReference type="PROSITE" id="PS00518">
    <property type="entry name" value="ZF_RING_1"/>
    <property type="match status" value="1"/>
</dbReference>
<feature type="domain" description="RING-type" evidence="12">
    <location>
        <begin position="269"/>
        <end position="313"/>
    </location>
</feature>
<dbReference type="Gene3D" id="2.20.25.20">
    <property type="match status" value="1"/>
</dbReference>
<protein>
    <recommendedName>
        <fullName evidence="3">RBR-type E3 ubiquitin transferase</fullName>
        <ecNumber evidence="3">2.3.2.31</ecNumber>
    </recommendedName>
</protein>
<dbReference type="Gene3D" id="3.30.40.10">
    <property type="entry name" value="Zinc/RING finger domain, C3HC4 (zinc finger)"/>
    <property type="match status" value="1"/>
</dbReference>
<evidence type="ECO:0000256" key="8">
    <source>
        <dbReference type="ARBA" id="ARBA00022786"/>
    </source>
</evidence>
<keyword evidence="5" id="KW-0479">Metal-binding</keyword>
<evidence type="ECO:0000259" key="13">
    <source>
        <dbReference type="PROSITE" id="PS50908"/>
    </source>
</evidence>
<dbReference type="Proteomes" id="UP000198287">
    <property type="component" value="Unassembled WGS sequence"/>
</dbReference>
<dbReference type="GO" id="GO:0008270">
    <property type="term" value="F:zinc ion binding"/>
    <property type="evidence" value="ECO:0007669"/>
    <property type="project" value="UniProtKB-KW"/>
</dbReference>
<gene>
    <name evidence="15" type="ORF">Fcan01_12378</name>
</gene>
<dbReference type="PROSITE" id="PS50089">
    <property type="entry name" value="ZF_RING_2"/>
    <property type="match status" value="1"/>
</dbReference>
<dbReference type="InterPro" id="IPR031127">
    <property type="entry name" value="E3_UB_ligase_RBR"/>
</dbReference>
<feature type="domain" description="RING-type" evidence="14">
    <location>
        <begin position="265"/>
        <end position="505"/>
    </location>
</feature>
<name>A0A226E864_FOLCA</name>
<evidence type="ECO:0000256" key="4">
    <source>
        <dbReference type="ARBA" id="ARBA00022679"/>
    </source>
</evidence>
<comment type="catalytic activity">
    <reaction evidence="1">
        <text>[E2 ubiquitin-conjugating enzyme]-S-ubiquitinyl-L-cysteine + [acceptor protein]-L-lysine = [E2 ubiquitin-conjugating enzyme]-L-cysteine + [acceptor protein]-N(6)-ubiquitinyl-L-lysine.</text>
        <dbReference type="EC" id="2.3.2.31"/>
    </reaction>
</comment>
<dbReference type="Pfam" id="PF05773">
    <property type="entry name" value="RWD"/>
    <property type="match status" value="1"/>
</dbReference>
<dbReference type="PROSITE" id="PS51873">
    <property type="entry name" value="TRIAD"/>
    <property type="match status" value="1"/>
</dbReference>
<dbReference type="InterPro" id="IPR016135">
    <property type="entry name" value="UBQ-conjugating_enzyme/RWD"/>
</dbReference>
<keyword evidence="8" id="KW-0833">Ubl conjugation pathway</keyword>
<dbReference type="InterPro" id="IPR017907">
    <property type="entry name" value="Znf_RING_CS"/>
</dbReference>
<dbReference type="GO" id="GO:0061630">
    <property type="term" value="F:ubiquitin protein ligase activity"/>
    <property type="evidence" value="ECO:0007669"/>
    <property type="project" value="UniProtKB-EC"/>
</dbReference>
<dbReference type="OrthoDB" id="69641at2759"/>
<comment type="similarity">
    <text evidence="10">Belongs to the RBR family. RNF14 subfamily.</text>
</comment>
<dbReference type="Pfam" id="PF22191">
    <property type="entry name" value="IBR_1"/>
    <property type="match status" value="1"/>
</dbReference>
<dbReference type="EC" id="2.3.2.31" evidence="3"/>
<evidence type="ECO:0000256" key="9">
    <source>
        <dbReference type="ARBA" id="ARBA00022833"/>
    </source>
</evidence>
<dbReference type="CDD" id="cd20341">
    <property type="entry name" value="BRcat_RBR_RNF14"/>
    <property type="match status" value="1"/>
</dbReference>
<evidence type="ECO:0000256" key="6">
    <source>
        <dbReference type="ARBA" id="ARBA00022737"/>
    </source>
</evidence>
<evidence type="ECO:0000256" key="1">
    <source>
        <dbReference type="ARBA" id="ARBA00001798"/>
    </source>
</evidence>
<dbReference type="InterPro" id="IPR006575">
    <property type="entry name" value="RWD_dom"/>
</dbReference>
<dbReference type="SMART" id="SM00647">
    <property type="entry name" value="IBR"/>
    <property type="match status" value="2"/>
</dbReference>
<dbReference type="SUPFAM" id="SSF57850">
    <property type="entry name" value="RING/U-box"/>
    <property type="match status" value="3"/>
</dbReference>
<dbReference type="InterPro" id="IPR013083">
    <property type="entry name" value="Znf_RING/FYVE/PHD"/>
</dbReference>
<dbReference type="PROSITE" id="PS50908">
    <property type="entry name" value="RWD"/>
    <property type="match status" value="1"/>
</dbReference>
<accession>A0A226E864</accession>
<dbReference type="Gene3D" id="3.10.110.10">
    <property type="entry name" value="Ubiquitin Conjugating Enzyme"/>
    <property type="match status" value="1"/>
</dbReference>
<organism evidence="15 16">
    <name type="scientific">Folsomia candida</name>
    <name type="common">Springtail</name>
    <dbReference type="NCBI Taxonomy" id="158441"/>
    <lineage>
        <taxon>Eukaryota</taxon>
        <taxon>Metazoa</taxon>
        <taxon>Ecdysozoa</taxon>
        <taxon>Arthropoda</taxon>
        <taxon>Hexapoda</taxon>
        <taxon>Collembola</taxon>
        <taxon>Entomobryomorpha</taxon>
        <taxon>Isotomoidea</taxon>
        <taxon>Isotomidae</taxon>
        <taxon>Proisotominae</taxon>
        <taxon>Folsomia</taxon>
    </lineage>
</organism>
<evidence type="ECO:0000256" key="10">
    <source>
        <dbReference type="ARBA" id="ARBA00044508"/>
    </source>
</evidence>
<reference evidence="15 16" key="1">
    <citation type="submission" date="2015-12" db="EMBL/GenBank/DDBJ databases">
        <title>The genome of Folsomia candida.</title>
        <authorList>
            <person name="Faddeeva A."/>
            <person name="Derks M.F."/>
            <person name="Anvar Y."/>
            <person name="Smit S."/>
            <person name="Van Straalen N."/>
            <person name="Roelofs D."/>
        </authorList>
    </citation>
    <scope>NUCLEOTIDE SEQUENCE [LARGE SCALE GENOMIC DNA]</scope>
    <source>
        <strain evidence="15 16">VU population</strain>
        <tissue evidence="15">Whole body</tissue>
    </source>
</reference>
<dbReference type="CDD" id="cd23820">
    <property type="entry name" value="RWD_RNF14"/>
    <property type="match status" value="1"/>
</dbReference>
<dbReference type="AlphaFoldDB" id="A0A226E864"/>
<evidence type="ECO:0000256" key="2">
    <source>
        <dbReference type="ARBA" id="ARBA00004906"/>
    </source>
</evidence>
<feature type="domain" description="RWD" evidence="13">
    <location>
        <begin position="20"/>
        <end position="165"/>
    </location>
</feature>
<evidence type="ECO:0000259" key="12">
    <source>
        <dbReference type="PROSITE" id="PS50089"/>
    </source>
</evidence>
<evidence type="ECO:0000256" key="5">
    <source>
        <dbReference type="ARBA" id="ARBA00022723"/>
    </source>
</evidence>
<evidence type="ECO:0000256" key="7">
    <source>
        <dbReference type="ARBA" id="ARBA00022771"/>
    </source>
</evidence>
<sequence>MDIKPSITQQNPMDLEDQENELIVLESILDKDQFVYNRVSDVLPSGQVQIDVELPKEFSILLKSSQNVTPPSEGESSLGLNGDALRQRQPQTAEVSYLPPITLLFTLPRNYPSEEAPLYTLQSNWLDRHTLSQLCSSLDCIWTKNQGTVVLYSWISFLREETLKIIGCDKQYEVALHPRRIRHNGSFKEVATESQAIADCSKPPSGLRLRPRLNHHHNHNHRHMECPLDQRAVFVNSSAMRDKEVLFNFLIEYNKEREEIEFRKQFHTCDVCFTDRAGTDFIRLNCGHSFCKECMRGCYTTHIKEGGIDAVKCLAVKCTGMPNLAQVHELVGQELFDRYDGILLQRALEGMTDMIYCPRAQCGKPVILEANEKLAWCSHCSYRFCSICKMVYHGVEPCRFKSDEKQKLFETYSNASKEEKLVMEKTYGKKQLALLVESTLSEKYIEKQSKPCPHCKIPIEKFEGCNKVTCTKCGAYFCWMCSKQLDKGNPYFHFQDTLSPCYNLLFENAGGDFDSDDDFEFSDDDDDDDDDWV</sequence>
<dbReference type="FunFam" id="3.30.40.10:FF:000137">
    <property type="entry name" value="RanBP-type and C3HC4-type zinc finger-containing protein 1"/>
    <property type="match status" value="1"/>
</dbReference>
<evidence type="ECO:0000256" key="3">
    <source>
        <dbReference type="ARBA" id="ARBA00012251"/>
    </source>
</evidence>
<dbReference type="GO" id="GO:0016567">
    <property type="term" value="P:protein ubiquitination"/>
    <property type="evidence" value="ECO:0007669"/>
    <property type="project" value="InterPro"/>
</dbReference>
<dbReference type="InterPro" id="IPR047548">
    <property type="entry name" value="Rcat_RBR_RNF14"/>
</dbReference>
<proteinExistence type="inferred from homology"/>
<dbReference type="EMBL" id="LNIX01000006">
    <property type="protein sequence ID" value="OXA53061.1"/>
    <property type="molecule type" value="Genomic_DNA"/>
</dbReference>
<evidence type="ECO:0000313" key="15">
    <source>
        <dbReference type="EMBL" id="OXA53061.1"/>
    </source>
</evidence>
<keyword evidence="4" id="KW-0808">Transferase</keyword>
<dbReference type="InterPro" id="IPR002867">
    <property type="entry name" value="IBR_dom"/>
</dbReference>
<keyword evidence="6" id="KW-0677">Repeat</keyword>
<dbReference type="InterPro" id="IPR001841">
    <property type="entry name" value="Znf_RING"/>
</dbReference>
<comment type="pathway">
    <text evidence="2">Protein modification; protein ubiquitination.</text>
</comment>
<keyword evidence="16" id="KW-1185">Reference proteome</keyword>
<keyword evidence="7 11" id="KW-0863">Zinc-finger</keyword>
<evidence type="ECO:0000259" key="14">
    <source>
        <dbReference type="PROSITE" id="PS51873"/>
    </source>
</evidence>
<dbReference type="InterPro" id="IPR044066">
    <property type="entry name" value="TRIAD_supradom"/>
</dbReference>
<dbReference type="OMA" id="HFRIQVE"/>
<evidence type="ECO:0000256" key="11">
    <source>
        <dbReference type="PROSITE-ProRule" id="PRU00175"/>
    </source>
</evidence>
<dbReference type="SMART" id="SM00591">
    <property type="entry name" value="RWD"/>
    <property type="match status" value="1"/>
</dbReference>
<keyword evidence="9" id="KW-0862">Zinc</keyword>
<dbReference type="Pfam" id="PF01485">
    <property type="entry name" value="IBR"/>
    <property type="match status" value="1"/>
</dbReference>
<dbReference type="SMART" id="SM00184">
    <property type="entry name" value="RING"/>
    <property type="match status" value="1"/>
</dbReference>
<dbReference type="CDD" id="cd20354">
    <property type="entry name" value="Rcat_RBR_RNF14"/>
    <property type="match status" value="1"/>
</dbReference>
<dbReference type="PANTHER" id="PTHR11685">
    <property type="entry name" value="RBR FAMILY RING FINGER AND IBR DOMAIN-CONTAINING"/>
    <property type="match status" value="1"/>
</dbReference>
<evidence type="ECO:0000313" key="16">
    <source>
        <dbReference type="Proteomes" id="UP000198287"/>
    </source>
</evidence>
<dbReference type="SUPFAM" id="SSF54495">
    <property type="entry name" value="UBC-like"/>
    <property type="match status" value="1"/>
</dbReference>
<dbReference type="Gene3D" id="1.20.120.1750">
    <property type="match status" value="1"/>
</dbReference>
<comment type="caution">
    <text evidence="15">The sequence shown here is derived from an EMBL/GenBank/DDBJ whole genome shotgun (WGS) entry which is preliminary data.</text>
</comment>